<keyword evidence="3 4" id="KW-0732">Signal</keyword>
<dbReference type="NCBIfam" id="TIGR01256">
    <property type="entry name" value="modA"/>
    <property type="match status" value="1"/>
</dbReference>
<sequence>MKTTRIINARRVAVALLVALTLGATTVGCSSSADEPREITVFAAASLRASFEELGQSFETNEGVKVNFNFGNSHALAVGIAEGNAGDVFASADLAAMDDANITDFEQFATNELTVAVRTDTTDAPTTREELESVGIAQCVETAPCGILAREFAATNNLDLDIRTEGSDVSNTFAALLTDQVDAALVYSTDATGNVDTVIADIPDLTFPATTYGIAPTSDVATAQEFVDFVLSAEGQAVLANYGFGEAQK</sequence>
<proteinExistence type="inferred from homology"/>
<dbReference type="Proteomes" id="UP001597391">
    <property type="component" value="Unassembled WGS sequence"/>
</dbReference>
<dbReference type="EMBL" id="JBHUOP010000001">
    <property type="protein sequence ID" value="MFD2839529.1"/>
    <property type="molecule type" value="Genomic_DNA"/>
</dbReference>
<comment type="similarity">
    <text evidence="1">Belongs to the bacterial solute-binding protein ModA family.</text>
</comment>
<dbReference type="PANTHER" id="PTHR30632">
    <property type="entry name" value="MOLYBDATE-BINDING PERIPLASMIC PROTEIN"/>
    <property type="match status" value="1"/>
</dbReference>
<evidence type="ECO:0000256" key="4">
    <source>
        <dbReference type="SAM" id="SignalP"/>
    </source>
</evidence>
<reference evidence="6" key="1">
    <citation type="journal article" date="2019" name="Int. J. Syst. Evol. Microbiol.">
        <title>The Global Catalogue of Microorganisms (GCM) 10K type strain sequencing project: providing services to taxonomists for standard genome sequencing and annotation.</title>
        <authorList>
            <consortium name="The Broad Institute Genomics Platform"/>
            <consortium name="The Broad Institute Genome Sequencing Center for Infectious Disease"/>
            <person name="Wu L."/>
            <person name="Ma J."/>
        </authorList>
    </citation>
    <scope>NUCLEOTIDE SEQUENCE [LARGE SCALE GENOMIC DNA]</scope>
    <source>
        <strain evidence="6">KCTC 33576</strain>
    </source>
</reference>
<dbReference type="Gene3D" id="3.40.190.10">
    <property type="entry name" value="Periplasmic binding protein-like II"/>
    <property type="match status" value="2"/>
</dbReference>
<evidence type="ECO:0000256" key="3">
    <source>
        <dbReference type="ARBA" id="ARBA00022729"/>
    </source>
</evidence>
<feature type="chain" id="PRO_5046519758" evidence="4">
    <location>
        <begin position="25"/>
        <end position="249"/>
    </location>
</feature>
<dbReference type="RefSeq" id="WP_377465011.1">
    <property type="nucleotide sequence ID" value="NZ_JBHUOP010000001.1"/>
</dbReference>
<evidence type="ECO:0000313" key="6">
    <source>
        <dbReference type="Proteomes" id="UP001597391"/>
    </source>
</evidence>
<organism evidence="5 6">
    <name type="scientific">Populibacterium corticicola</name>
    <dbReference type="NCBI Taxonomy" id="1812826"/>
    <lineage>
        <taxon>Bacteria</taxon>
        <taxon>Bacillati</taxon>
        <taxon>Actinomycetota</taxon>
        <taxon>Actinomycetes</taxon>
        <taxon>Micrococcales</taxon>
        <taxon>Jonesiaceae</taxon>
        <taxon>Populibacterium</taxon>
    </lineage>
</organism>
<evidence type="ECO:0000313" key="5">
    <source>
        <dbReference type="EMBL" id="MFD2839529.1"/>
    </source>
</evidence>
<keyword evidence="6" id="KW-1185">Reference proteome</keyword>
<feature type="signal peptide" evidence="4">
    <location>
        <begin position="1"/>
        <end position="24"/>
    </location>
</feature>
<keyword evidence="2" id="KW-0479">Metal-binding</keyword>
<accession>A0ABW5XEL8</accession>
<evidence type="ECO:0000256" key="2">
    <source>
        <dbReference type="ARBA" id="ARBA00022723"/>
    </source>
</evidence>
<dbReference type="InterPro" id="IPR005950">
    <property type="entry name" value="ModA"/>
</dbReference>
<protein>
    <submittedName>
        <fullName evidence="5">Molybdate ABC transporter substrate-binding protein</fullName>
    </submittedName>
</protein>
<dbReference type="PANTHER" id="PTHR30632:SF0">
    <property type="entry name" value="SULFATE-BINDING PROTEIN"/>
    <property type="match status" value="1"/>
</dbReference>
<name>A0ABW5XEL8_9MICO</name>
<dbReference type="PROSITE" id="PS51257">
    <property type="entry name" value="PROKAR_LIPOPROTEIN"/>
    <property type="match status" value="1"/>
</dbReference>
<dbReference type="SUPFAM" id="SSF53850">
    <property type="entry name" value="Periplasmic binding protein-like II"/>
    <property type="match status" value="1"/>
</dbReference>
<gene>
    <name evidence="5" type="primary">modA</name>
    <name evidence="5" type="ORF">ACFSYH_02985</name>
</gene>
<dbReference type="InterPro" id="IPR050682">
    <property type="entry name" value="ModA/WtpA"/>
</dbReference>
<evidence type="ECO:0000256" key="1">
    <source>
        <dbReference type="ARBA" id="ARBA00009175"/>
    </source>
</evidence>
<dbReference type="PIRSF" id="PIRSF004846">
    <property type="entry name" value="ModA"/>
    <property type="match status" value="1"/>
</dbReference>
<dbReference type="Pfam" id="PF13531">
    <property type="entry name" value="SBP_bac_11"/>
    <property type="match status" value="1"/>
</dbReference>
<comment type="caution">
    <text evidence="5">The sequence shown here is derived from an EMBL/GenBank/DDBJ whole genome shotgun (WGS) entry which is preliminary data.</text>
</comment>